<reference evidence="2" key="1">
    <citation type="submission" date="2021-06" db="EMBL/GenBank/DDBJ databases">
        <authorList>
            <person name="Hodson N. C."/>
            <person name="Mongue J. A."/>
            <person name="Jaron S. K."/>
        </authorList>
    </citation>
    <scope>NUCLEOTIDE SEQUENCE</scope>
</reference>
<keyword evidence="1" id="KW-0472">Membrane</keyword>
<sequence>MDVPTKVELKFTYLMLVQRPSIITLGNYVKVNKKMLLRVLFQVLTFTIAMMQFNNSLRHEATYPNKILQ</sequence>
<evidence type="ECO:0000313" key="2">
    <source>
        <dbReference type="EMBL" id="CAG7821455.1"/>
    </source>
</evidence>
<keyword evidence="3" id="KW-1185">Reference proteome</keyword>
<gene>
    <name evidence="2" type="ORF">AFUS01_LOCUS31792</name>
</gene>
<feature type="transmembrane region" description="Helical" evidence="1">
    <location>
        <begin position="35"/>
        <end position="53"/>
    </location>
</feature>
<organism evidence="2 3">
    <name type="scientific">Allacma fusca</name>
    <dbReference type="NCBI Taxonomy" id="39272"/>
    <lineage>
        <taxon>Eukaryota</taxon>
        <taxon>Metazoa</taxon>
        <taxon>Ecdysozoa</taxon>
        <taxon>Arthropoda</taxon>
        <taxon>Hexapoda</taxon>
        <taxon>Collembola</taxon>
        <taxon>Symphypleona</taxon>
        <taxon>Sminthuridae</taxon>
        <taxon>Allacma</taxon>
    </lineage>
</organism>
<dbReference type="AlphaFoldDB" id="A0A8J2PNP4"/>
<dbReference type="Proteomes" id="UP000708208">
    <property type="component" value="Unassembled WGS sequence"/>
</dbReference>
<comment type="caution">
    <text evidence="2">The sequence shown here is derived from an EMBL/GenBank/DDBJ whole genome shotgun (WGS) entry which is preliminary data.</text>
</comment>
<name>A0A8J2PNP4_9HEXA</name>
<evidence type="ECO:0000313" key="3">
    <source>
        <dbReference type="Proteomes" id="UP000708208"/>
    </source>
</evidence>
<accession>A0A8J2PNP4</accession>
<keyword evidence="1" id="KW-0812">Transmembrane</keyword>
<dbReference type="EMBL" id="CAJVCH010511665">
    <property type="protein sequence ID" value="CAG7821455.1"/>
    <property type="molecule type" value="Genomic_DNA"/>
</dbReference>
<protein>
    <submittedName>
        <fullName evidence="2">Uncharacterized protein</fullName>
    </submittedName>
</protein>
<evidence type="ECO:0000256" key="1">
    <source>
        <dbReference type="SAM" id="Phobius"/>
    </source>
</evidence>
<proteinExistence type="predicted"/>
<keyword evidence="1" id="KW-1133">Transmembrane helix</keyword>